<evidence type="ECO:0000313" key="2">
    <source>
        <dbReference type="Proteomes" id="UP001144372"/>
    </source>
</evidence>
<dbReference type="RefSeq" id="WP_281796567.1">
    <property type="nucleotide sequence ID" value="NZ_BSDR01000001.1"/>
</dbReference>
<comment type="caution">
    <text evidence="1">The sequence shown here is derived from an EMBL/GenBank/DDBJ whole genome shotgun (WGS) entry which is preliminary data.</text>
</comment>
<evidence type="ECO:0008006" key="3">
    <source>
        <dbReference type="Google" id="ProtNLM"/>
    </source>
</evidence>
<dbReference type="SUPFAM" id="SSF51182">
    <property type="entry name" value="RmlC-like cupins"/>
    <property type="match status" value="1"/>
</dbReference>
<dbReference type="InterPro" id="IPR014710">
    <property type="entry name" value="RmlC-like_jellyroll"/>
</dbReference>
<evidence type="ECO:0000313" key="1">
    <source>
        <dbReference type="EMBL" id="GLI36279.1"/>
    </source>
</evidence>
<dbReference type="Proteomes" id="UP001144372">
    <property type="component" value="Unassembled WGS sequence"/>
</dbReference>
<name>A0A9W6FWS8_9BACT</name>
<dbReference type="Gene3D" id="2.60.120.10">
    <property type="entry name" value="Jelly Rolls"/>
    <property type="match status" value="1"/>
</dbReference>
<gene>
    <name evidence="1" type="ORF">DAMNIGENAA_37120</name>
</gene>
<organism evidence="1 2">
    <name type="scientific">Desulforhabdus amnigena</name>
    <dbReference type="NCBI Taxonomy" id="40218"/>
    <lineage>
        <taxon>Bacteria</taxon>
        <taxon>Pseudomonadati</taxon>
        <taxon>Thermodesulfobacteriota</taxon>
        <taxon>Syntrophobacteria</taxon>
        <taxon>Syntrophobacterales</taxon>
        <taxon>Syntrophobacteraceae</taxon>
        <taxon>Desulforhabdus</taxon>
    </lineage>
</organism>
<accession>A0A9W6FWS8</accession>
<sequence length="219" mass="25243">MTQSSRNIPSEILEFCERSSVALKDLKDPRACIEYVKKELPGLLCNRGLFIDIIKDSLRGEGFLDVQRPTTFDNELVLYIDKDRLFSLRMYLWGPGEFTTPHDHNSWGVIGPASDGYEVINYQREDDESREAYARLVEVERVILRQGETAHTFPLKAGIHKTGNPTEETLITLNLYGKSLPRGYINGFDIENNRVFRILSPRRKKEYLLSKALETLEKM</sequence>
<keyword evidence="2" id="KW-1185">Reference proteome</keyword>
<proteinExistence type="predicted"/>
<dbReference type="EMBL" id="BSDR01000001">
    <property type="protein sequence ID" value="GLI36279.1"/>
    <property type="molecule type" value="Genomic_DNA"/>
</dbReference>
<reference evidence="1" key="1">
    <citation type="submission" date="2022-12" db="EMBL/GenBank/DDBJ databases">
        <title>Reference genome sequencing for broad-spectrum identification of bacterial and archaeal isolates by mass spectrometry.</title>
        <authorList>
            <person name="Sekiguchi Y."/>
            <person name="Tourlousse D.M."/>
        </authorList>
    </citation>
    <scope>NUCLEOTIDE SEQUENCE</scope>
    <source>
        <strain evidence="1">ASRB1</strain>
    </source>
</reference>
<dbReference type="AlphaFoldDB" id="A0A9W6FWS8"/>
<dbReference type="InterPro" id="IPR011051">
    <property type="entry name" value="RmlC_Cupin_sf"/>
</dbReference>
<protein>
    <recommendedName>
        <fullName evidence="3">Cysteine dioxygenase</fullName>
    </recommendedName>
</protein>